<evidence type="ECO:0000313" key="2">
    <source>
        <dbReference type="EMBL" id="KPQ37755.1"/>
    </source>
</evidence>
<feature type="compositionally biased region" description="Polar residues" evidence="1">
    <location>
        <begin position="15"/>
        <end position="24"/>
    </location>
</feature>
<evidence type="ECO:0000313" key="3">
    <source>
        <dbReference type="Proteomes" id="UP000050465"/>
    </source>
</evidence>
<sequence length="938" mass="101182">MAVGGLGVTSGLSSQQATAQTVPNISRDANTGAVELEINAFSIRTGEFNNTSNIPLPSSLLQNISENRAQPTTSTILAPNNIELSVDTEYINESLRSVLTQQTGDTNYQLQPDSLRVQTEFNLRRSEGKHAFGEGIEATVFAPDGSVISQERVFVRGDDVQIGPDGNVLPEEQQITVSYGTQDRVELRVLNIRENNAEPSESGIYFLTDGSLAVEDLPNGGDLDFNDGDYVQVSGGTGEAAVLSETEEVSVETVNNDVPLDPEQRQEEVVETDIARGLISTDRTSQEERDWGRVETADSISTIRLGHATGTQTESGEQLVYNRYAAAREVRLGSDGLGVTGQLSPLIQNPNIPPTLLTGNLTFNPTVGNNEAGLTTTVGVTQFLNPTHQVARDIFGNEIAAPDGAGLVEPVGMFSDRQWIGYVPAQPDQTLRGDQLFSVNGIFELPEDKGIEIAPPDPNSVGRGRAAYTRNVGGLLIEFAAGDMTFVPQWTETGYAQESLTLAAGEARRVIYALVPQQPNQALQLGDRYAVTDTANGYRIVDGGFTIISADRQPQNFQIEQSDVYAVEDTLPGSNMVTDIFNGVRGVYIEVPGGEPVPTVDVSLTDEVDARVGNALFPLEIIEGDDGQMGYAQTTRSAGFYLGSTATLGIGNQEDTVRQVETTIERATDAMIMTRTVTTFVTPLIARESLVNQVTRTTRSTGVAAFDISPQGELVDVQFIADGPSETTTQQTELDRTFDLIRGEEFRVLTETSESRQVISSQEIERDQTVTDITTDSYANFSSLQGELSLGSVLNWGNTPWTAAANTVKAELFARNTVIGRSTDGNETGWRAEVLFHPFGEVQREAHYYDAAGNALPLYQTEAVITANGQQQVETVTAANGETVAVPIYQFVIDEAGDRIAQTIGTGQTKGPGIYLRIEDVFNDNHSALLAGGIQLAF</sequence>
<dbReference type="Proteomes" id="UP000050465">
    <property type="component" value="Unassembled WGS sequence"/>
</dbReference>
<evidence type="ECO:0000256" key="1">
    <source>
        <dbReference type="SAM" id="MobiDB-lite"/>
    </source>
</evidence>
<comment type="caution">
    <text evidence="2">The sequence shown here is derived from an EMBL/GenBank/DDBJ whole genome shotgun (WGS) entry which is preliminary data.</text>
</comment>
<organism evidence="2 3">
    <name type="scientific">Phormidesmis priestleyi Ana</name>
    <dbReference type="NCBI Taxonomy" id="1666911"/>
    <lineage>
        <taxon>Bacteria</taxon>
        <taxon>Bacillati</taxon>
        <taxon>Cyanobacteriota</taxon>
        <taxon>Cyanophyceae</taxon>
        <taxon>Leptolyngbyales</taxon>
        <taxon>Leptolyngbyaceae</taxon>
        <taxon>Phormidesmis</taxon>
    </lineage>
</organism>
<reference evidence="2 3" key="1">
    <citation type="submission" date="2015-09" db="EMBL/GenBank/DDBJ databases">
        <title>Identification and resolution of microdiversity through metagenomic sequencing of parallel consortia.</title>
        <authorList>
            <person name="Nelson W.C."/>
            <person name="Romine M.F."/>
            <person name="Lindemann S.R."/>
        </authorList>
    </citation>
    <scope>NUCLEOTIDE SEQUENCE [LARGE SCALE GENOMIC DNA]</scope>
    <source>
        <strain evidence="2">Ana</strain>
    </source>
</reference>
<dbReference type="EMBL" id="LJZR01000001">
    <property type="protein sequence ID" value="KPQ37755.1"/>
    <property type="molecule type" value="Genomic_DNA"/>
</dbReference>
<gene>
    <name evidence="2" type="ORF">HLUCCA11_01480</name>
</gene>
<feature type="region of interest" description="Disordered" evidence="1">
    <location>
        <begin position="1"/>
        <end position="24"/>
    </location>
</feature>
<dbReference type="AlphaFoldDB" id="A0A0P8BUJ2"/>
<protein>
    <submittedName>
        <fullName evidence="2">Uncharacterized protein</fullName>
    </submittedName>
</protein>
<name>A0A0P8BUJ2_9CYAN</name>
<accession>A0A0P8BUJ2</accession>
<proteinExistence type="predicted"/>